<dbReference type="InterPro" id="IPR050155">
    <property type="entry name" value="HAD-like_hydrolase_sf"/>
</dbReference>
<dbReference type="SFLD" id="SFLDG01135">
    <property type="entry name" value="C1.5.6:_HAD__Beta-PGM__Phospha"/>
    <property type="match status" value="1"/>
</dbReference>
<dbReference type="Proteomes" id="UP000294919">
    <property type="component" value="Unassembled WGS sequence"/>
</dbReference>
<keyword evidence="2" id="KW-1185">Reference proteome</keyword>
<dbReference type="InterPro" id="IPR023198">
    <property type="entry name" value="PGP-like_dom2"/>
</dbReference>
<dbReference type="GO" id="GO:0006281">
    <property type="term" value="P:DNA repair"/>
    <property type="evidence" value="ECO:0007669"/>
    <property type="project" value="TreeGrafter"/>
</dbReference>
<dbReference type="GO" id="GO:0005829">
    <property type="term" value="C:cytosol"/>
    <property type="evidence" value="ECO:0007669"/>
    <property type="project" value="TreeGrafter"/>
</dbReference>
<dbReference type="EMBL" id="SLWV01000008">
    <property type="protein sequence ID" value="TCO76439.1"/>
    <property type="molecule type" value="Genomic_DNA"/>
</dbReference>
<dbReference type="AlphaFoldDB" id="A0A4R2KYF8"/>
<dbReference type="NCBIfam" id="TIGR01549">
    <property type="entry name" value="HAD-SF-IA-v1"/>
    <property type="match status" value="1"/>
</dbReference>
<dbReference type="OrthoDB" id="9807630at2"/>
<proteinExistence type="predicted"/>
<dbReference type="InterPro" id="IPR036412">
    <property type="entry name" value="HAD-like_sf"/>
</dbReference>
<dbReference type="PANTHER" id="PTHR43434">
    <property type="entry name" value="PHOSPHOGLYCOLATE PHOSPHATASE"/>
    <property type="match status" value="1"/>
</dbReference>
<dbReference type="InterPro" id="IPR023214">
    <property type="entry name" value="HAD_sf"/>
</dbReference>
<dbReference type="PANTHER" id="PTHR43434:SF26">
    <property type="entry name" value="PYROPHOSPHATASE PPAX"/>
    <property type="match status" value="1"/>
</dbReference>
<dbReference type="InterPro" id="IPR006439">
    <property type="entry name" value="HAD-SF_hydro_IA"/>
</dbReference>
<reference evidence="1 2" key="1">
    <citation type="submission" date="2019-03" db="EMBL/GenBank/DDBJ databases">
        <title>Genomic Encyclopedia of Type Strains, Phase IV (KMG-IV): sequencing the most valuable type-strain genomes for metagenomic binning, comparative biology and taxonomic classification.</title>
        <authorList>
            <person name="Goeker M."/>
        </authorList>
    </citation>
    <scope>NUCLEOTIDE SEQUENCE [LARGE SCALE GENOMIC DNA]</scope>
    <source>
        <strain evidence="1 2">DSM 102940</strain>
    </source>
</reference>
<protein>
    <submittedName>
        <fullName evidence="1">Pyrophosphatase PpaX</fullName>
    </submittedName>
</protein>
<dbReference type="RefSeq" id="WP_132244386.1">
    <property type="nucleotide sequence ID" value="NZ_SLWV01000008.1"/>
</dbReference>
<dbReference type="Pfam" id="PF13419">
    <property type="entry name" value="HAD_2"/>
    <property type="match status" value="1"/>
</dbReference>
<name>A0A4R2KYF8_9FIRM</name>
<dbReference type="Gene3D" id="1.10.150.240">
    <property type="entry name" value="Putative phosphatase, domain 2"/>
    <property type="match status" value="1"/>
</dbReference>
<dbReference type="NCBIfam" id="NF009804">
    <property type="entry name" value="PRK13288.1"/>
    <property type="match status" value="1"/>
</dbReference>
<gene>
    <name evidence="1" type="ORF">EV214_10841</name>
</gene>
<organism evidence="1 2">
    <name type="scientific">Marinisporobacter balticus</name>
    <dbReference type="NCBI Taxonomy" id="2018667"/>
    <lineage>
        <taxon>Bacteria</taxon>
        <taxon>Bacillati</taxon>
        <taxon>Bacillota</taxon>
        <taxon>Clostridia</taxon>
        <taxon>Peptostreptococcales</taxon>
        <taxon>Thermotaleaceae</taxon>
        <taxon>Marinisporobacter</taxon>
    </lineage>
</organism>
<evidence type="ECO:0000313" key="2">
    <source>
        <dbReference type="Proteomes" id="UP000294919"/>
    </source>
</evidence>
<accession>A0A4R2KYF8</accession>
<sequence length="216" mass="24548">MGITTILFDLDGTLLDTNELIIQSFQHTYNKHLDKEFPREKIIQTFGEILKITLDRECIGCSEEAIKTYRDFQNLNFKNFITMHTGVKEGLVFLHKKGYKLGVVTSRLNESARRGLKLFDLEKYFGTIVGANDTDKHKPDAEPVILALKTLNSKPQETMMVGDSPYDILCAKNAGILSVAVGWSALPRAMYMEHDPDYVVERMEELITIIEKANET</sequence>
<dbReference type="SFLD" id="SFLDG01129">
    <property type="entry name" value="C1.5:_HAD__Beta-PGM__Phosphata"/>
    <property type="match status" value="1"/>
</dbReference>
<dbReference type="SFLD" id="SFLDS00003">
    <property type="entry name" value="Haloacid_Dehalogenase"/>
    <property type="match status" value="1"/>
</dbReference>
<comment type="caution">
    <text evidence="1">The sequence shown here is derived from an EMBL/GenBank/DDBJ whole genome shotgun (WGS) entry which is preliminary data.</text>
</comment>
<dbReference type="Gene3D" id="3.40.50.1000">
    <property type="entry name" value="HAD superfamily/HAD-like"/>
    <property type="match status" value="1"/>
</dbReference>
<dbReference type="InterPro" id="IPR041492">
    <property type="entry name" value="HAD_2"/>
</dbReference>
<dbReference type="SUPFAM" id="SSF56784">
    <property type="entry name" value="HAD-like"/>
    <property type="match status" value="1"/>
</dbReference>
<evidence type="ECO:0000313" key="1">
    <source>
        <dbReference type="EMBL" id="TCO76439.1"/>
    </source>
</evidence>
<dbReference type="GO" id="GO:0008967">
    <property type="term" value="F:phosphoglycolate phosphatase activity"/>
    <property type="evidence" value="ECO:0007669"/>
    <property type="project" value="TreeGrafter"/>
</dbReference>